<keyword evidence="2" id="KW-0378">Hydrolase</keyword>
<sequence length="202" mass="22681">MKDFLQQCQHWVFDMDGTLTLAVHDFEHIRQQLDIPPTADILEHLASLPTAEAQAKHAWLLEHEHELAANSQPAPGAHELVTQLHQEGRQLAILTRNAHSLVEVTLEAIGLKPFFQPQNIYGREQAQPKPSPDGMLKIARNWQVCPSKLIMVGDFHFDLTSAKHAGARSILVNTPTNLWPKLTDLYVPDCFALLKQVKQPTG</sequence>
<reference evidence="2 3" key="1">
    <citation type="submission" date="2023-06" db="EMBL/GenBank/DDBJ databases">
        <title>Thiopseudomonas sp. CY1220 draft genome sequence.</title>
        <authorList>
            <person name="Zhao G."/>
            <person name="An M."/>
        </authorList>
    </citation>
    <scope>NUCLEOTIDE SEQUENCE [LARGE SCALE GENOMIC DNA]</scope>
    <source>
        <strain evidence="2 3">CY1220</strain>
    </source>
</reference>
<dbReference type="InterPro" id="IPR041492">
    <property type="entry name" value="HAD_2"/>
</dbReference>
<dbReference type="EC" id="3.-.-.-" evidence="2"/>
<dbReference type="Gene3D" id="1.10.260.80">
    <property type="match status" value="1"/>
</dbReference>
<gene>
    <name evidence="2" type="ORF">QEZ41_01950</name>
</gene>
<dbReference type="PANTHER" id="PTHR43885:SF1">
    <property type="entry name" value="SUPERFAMILY HYDROLASE, PUTATIVE (AFU_ORTHOLOGUE AFUA_4G13290)-RELATED"/>
    <property type="match status" value="1"/>
</dbReference>
<dbReference type="RefSeq" id="WP_289409675.1">
    <property type="nucleotide sequence ID" value="NZ_JAUCDY010000001.1"/>
</dbReference>
<dbReference type="Pfam" id="PF13419">
    <property type="entry name" value="HAD_2"/>
    <property type="match status" value="1"/>
</dbReference>
<dbReference type="NCBIfam" id="TIGR01509">
    <property type="entry name" value="HAD-SF-IA-v3"/>
    <property type="match status" value="1"/>
</dbReference>
<comment type="cofactor">
    <cofactor evidence="1">
        <name>Mg(2+)</name>
        <dbReference type="ChEBI" id="CHEBI:18420"/>
    </cofactor>
</comment>
<dbReference type="GO" id="GO:0016787">
    <property type="term" value="F:hydrolase activity"/>
    <property type="evidence" value="ECO:0007669"/>
    <property type="project" value="UniProtKB-KW"/>
</dbReference>
<dbReference type="InterPro" id="IPR036412">
    <property type="entry name" value="HAD-like_sf"/>
</dbReference>
<dbReference type="EMBL" id="JAUCDY010000001">
    <property type="protein sequence ID" value="MDM7857048.1"/>
    <property type="molecule type" value="Genomic_DNA"/>
</dbReference>
<dbReference type="Proteomes" id="UP001241056">
    <property type="component" value="Unassembled WGS sequence"/>
</dbReference>
<dbReference type="SFLD" id="SFLDS00003">
    <property type="entry name" value="Haloacid_Dehalogenase"/>
    <property type="match status" value="1"/>
</dbReference>
<accession>A0ABT7SLI3</accession>
<keyword evidence="3" id="KW-1185">Reference proteome</keyword>
<evidence type="ECO:0000313" key="2">
    <source>
        <dbReference type="EMBL" id="MDM7857048.1"/>
    </source>
</evidence>
<protein>
    <submittedName>
        <fullName evidence="2">HAD family hydrolase</fullName>
        <ecNumber evidence="2">3.-.-.-</ecNumber>
    </submittedName>
</protein>
<dbReference type="PANTHER" id="PTHR43885">
    <property type="entry name" value="HALOACID DEHALOGENASE-LIKE HYDROLASE"/>
    <property type="match status" value="1"/>
</dbReference>
<dbReference type="SUPFAM" id="SSF56784">
    <property type="entry name" value="HAD-like"/>
    <property type="match status" value="1"/>
</dbReference>
<comment type="caution">
    <text evidence="2">The sequence shown here is derived from an EMBL/GenBank/DDBJ whole genome shotgun (WGS) entry which is preliminary data.</text>
</comment>
<dbReference type="InterPro" id="IPR023214">
    <property type="entry name" value="HAD_sf"/>
</dbReference>
<evidence type="ECO:0000313" key="3">
    <source>
        <dbReference type="Proteomes" id="UP001241056"/>
    </source>
</evidence>
<dbReference type="InterPro" id="IPR006439">
    <property type="entry name" value="HAD-SF_hydro_IA"/>
</dbReference>
<name>A0ABT7SLI3_9GAMM</name>
<organism evidence="2 3">
    <name type="scientific">Thiopseudomonas acetoxidans</name>
    <dbReference type="NCBI Taxonomy" id="3041622"/>
    <lineage>
        <taxon>Bacteria</taxon>
        <taxon>Pseudomonadati</taxon>
        <taxon>Pseudomonadota</taxon>
        <taxon>Gammaproteobacteria</taxon>
        <taxon>Pseudomonadales</taxon>
        <taxon>Pseudomonadaceae</taxon>
        <taxon>Thiopseudomonas</taxon>
    </lineage>
</organism>
<dbReference type="Gene3D" id="3.40.50.1000">
    <property type="entry name" value="HAD superfamily/HAD-like"/>
    <property type="match status" value="1"/>
</dbReference>
<evidence type="ECO:0000256" key="1">
    <source>
        <dbReference type="ARBA" id="ARBA00001946"/>
    </source>
</evidence>
<dbReference type="SFLD" id="SFLDG01129">
    <property type="entry name" value="C1.5:_HAD__Beta-PGM__Phosphata"/>
    <property type="match status" value="1"/>
</dbReference>
<proteinExistence type="predicted"/>